<dbReference type="RefSeq" id="WP_108742306.1">
    <property type="nucleotide sequence ID" value="NZ_CP020918.1"/>
</dbReference>
<dbReference type="OrthoDB" id="794403at2"/>
<evidence type="ECO:0000313" key="1">
    <source>
        <dbReference type="EMBL" id="AWG23412.1"/>
    </source>
</evidence>
<gene>
    <name evidence="1" type="ORF">FFWV33_18685</name>
</gene>
<accession>A0A2S1LHZ9</accession>
<dbReference type="Proteomes" id="UP000244527">
    <property type="component" value="Chromosome"/>
</dbReference>
<proteinExistence type="predicted"/>
<dbReference type="KEGG" id="ffa:FFWV33_18685"/>
<dbReference type="AlphaFoldDB" id="A0A2S1LHZ9"/>
<sequence>MKTIYLLSTVAFVALLSSCKNSSKEEVVIAPVVVEAPLETITKECFQAIIEKDTITLTVDINSINEFTGELDYSYAQKDKSFGTILGNVKGDTIYADYKFQSEGKTSIKEVAFLKKDATTLIEGYGPTVEMNGKVAFKDKSKIKYDGNVVYNKIDCKE</sequence>
<evidence type="ECO:0000313" key="2">
    <source>
        <dbReference type="Proteomes" id="UP000244527"/>
    </source>
</evidence>
<dbReference type="PROSITE" id="PS51257">
    <property type="entry name" value="PROKAR_LIPOPROTEIN"/>
    <property type="match status" value="1"/>
</dbReference>
<protein>
    <submittedName>
        <fullName evidence="1">Uncharacterized protein</fullName>
    </submittedName>
</protein>
<dbReference type="EMBL" id="CP020918">
    <property type="protein sequence ID" value="AWG23412.1"/>
    <property type="molecule type" value="Genomic_DNA"/>
</dbReference>
<name>A0A2S1LHZ9_9FLAO</name>
<reference evidence="1 2" key="1">
    <citation type="submission" date="2017-04" db="EMBL/GenBank/DDBJ databases">
        <title>Compelte genome sequence of WV33.</title>
        <authorList>
            <person name="Lee P.C."/>
        </authorList>
    </citation>
    <scope>NUCLEOTIDE SEQUENCE [LARGE SCALE GENOMIC DNA]</scope>
    <source>
        <strain evidence="1 2">WV33</strain>
    </source>
</reference>
<organism evidence="1 2">
    <name type="scientific">Flavobacterium faecale</name>
    <dbReference type="NCBI Taxonomy" id="1355330"/>
    <lineage>
        <taxon>Bacteria</taxon>
        <taxon>Pseudomonadati</taxon>
        <taxon>Bacteroidota</taxon>
        <taxon>Flavobacteriia</taxon>
        <taxon>Flavobacteriales</taxon>
        <taxon>Flavobacteriaceae</taxon>
        <taxon>Flavobacterium</taxon>
    </lineage>
</organism>
<keyword evidence="2" id="KW-1185">Reference proteome</keyword>